<evidence type="ECO:0000256" key="1">
    <source>
        <dbReference type="PROSITE-ProRule" id="PRU00169"/>
    </source>
</evidence>
<dbReference type="Gene3D" id="3.40.50.2300">
    <property type="match status" value="1"/>
</dbReference>
<gene>
    <name evidence="4" type="ORF">QLS71_007885</name>
</gene>
<keyword evidence="4" id="KW-0238">DNA-binding</keyword>
<dbReference type="SUPFAM" id="SSF52172">
    <property type="entry name" value="CheY-like"/>
    <property type="match status" value="1"/>
</dbReference>
<dbReference type="GO" id="GO:0003677">
    <property type="term" value="F:DNA binding"/>
    <property type="evidence" value="ECO:0007669"/>
    <property type="project" value="UniProtKB-KW"/>
</dbReference>
<keyword evidence="5" id="KW-1185">Reference proteome</keyword>
<dbReference type="SMART" id="SM00850">
    <property type="entry name" value="LytTR"/>
    <property type="match status" value="1"/>
</dbReference>
<dbReference type="InterPro" id="IPR001789">
    <property type="entry name" value="Sig_transdc_resp-reg_receiver"/>
</dbReference>
<name>A0AAU7EL25_9FLAO</name>
<comment type="caution">
    <text evidence="1">Lacks conserved residue(s) required for the propagation of feature annotation.</text>
</comment>
<evidence type="ECO:0000259" key="3">
    <source>
        <dbReference type="PROSITE" id="PS50930"/>
    </source>
</evidence>
<protein>
    <submittedName>
        <fullName evidence="4">LytTR family DNA-binding domain-containing protein</fullName>
    </submittedName>
</protein>
<dbReference type="InterPro" id="IPR007492">
    <property type="entry name" value="LytTR_DNA-bd_dom"/>
</dbReference>
<feature type="domain" description="Response regulatory" evidence="2">
    <location>
        <begin position="3"/>
        <end position="118"/>
    </location>
</feature>
<evidence type="ECO:0000313" key="4">
    <source>
        <dbReference type="EMBL" id="XBL15925.1"/>
    </source>
</evidence>
<organism evidence="4 5">
    <name type="scientific">Mariniflexile litorale</name>
    <dbReference type="NCBI Taxonomy" id="3045158"/>
    <lineage>
        <taxon>Bacteria</taxon>
        <taxon>Pseudomonadati</taxon>
        <taxon>Bacteroidota</taxon>
        <taxon>Flavobacteriia</taxon>
        <taxon>Flavobacteriales</taxon>
        <taxon>Flavobacteriaceae</taxon>
        <taxon>Mariniflexile</taxon>
    </lineage>
</organism>
<dbReference type="PANTHER" id="PTHR37299">
    <property type="entry name" value="TRANSCRIPTIONAL REGULATOR-RELATED"/>
    <property type="match status" value="1"/>
</dbReference>
<sequence length="242" mass="28153">MTNYIIIKAQDGVINKITSILDEFADFNCVGYTYNHEESMDVVLREMPDLIFINIDFNKNNPFGLVSELNQYLKSDTEFIAISSSKEKTYEAIKMGFFDYLLTPTTELEIRKAVIRFKKKYPIKINNTICLKSYKDYQYLSLDEILFLRADNNTTDFHMIDEVVITAYKTLKTFEPVLPENFLRVHKSYIINCNYVSRVNYGNSKCTLKKSNLSVPFTKTYKNNVEFMVNLLSPSTSCIKLN</sequence>
<dbReference type="AlphaFoldDB" id="A0AAU7EL25"/>
<dbReference type="Pfam" id="PF04397">
    <property type="entry name" value="LytTR"/>
    <property type="match status" value="1"/>
</dbReference>
<feature type="domain" description="HTH LytTR-type" evidence="3">
    <location>
        <begin position="129"/>
        <end position="231"/>
    </location>
</feature>
<dbReference type="Proteomes" id="UP001224325">
    <property type="component" value="Chromosome"/>
</dbReference>
<dbReference type="EMBL" id="CP155618">
    <property type="protein sequence ID" value="XBL15925.1"/>
    <property type="molecule type" value="Genomic_DNA"/>
</dbReference>
<dbReference type="PANTHER" id="PTHR37299:SF1">
    <property type="entry name" value="STAGE 0 SPORULATION PROTEIN A HOMOLOG"/>
    <property type="match status" value="1"/>
</dbReference>
<dbReference type="PROSITE" id="PS50930">
    <property type="entry name" value="HTH_LYTTR"/>
    <property type="match status" value="1"/>
</dbReference>
<dbReference type="GO" id="GO:0000156">
    <property type="term" value="F:phosphorelay response regulator activity"/>
    <property type="evidence" value="ECO:0007669"/>
    <property type="project" value="InterPro"/>
</dbReference>
<dbReference type="InterPro" id="IPR046947">
    <property type="entry name" value="LytR-like"/>
</dbReference>
<accession>A0AAU7EL25</accession>
<dbReference type="PROSITE" id="PS50110">
    <property type="entry name" value="RESPONSE_REGULATORY"/>
    <property type="match status" value="1"/>
</dbReference>
<dbReference type="Gene3D" id="2.40.50.1020">
    <property type="entry name" value="LytTr DNA-binding domain"/>
    <property type="match status" value="1"/>
</dbReference>
<dbReference type="KEGG" id="mlil:QLS71_007885"/>
<dbReference type="RefSeq" id="WP_308993679.1">
    <property type="nucleotide sequence ID" value="NZ_CP155618.1"/>
</dbReference>
<proteinExistence type="predicted"/>
<reference evidence="4" key="1">
    <citation type="submission" date="2024-04" db="EMBL/GenBank/DDBJ databases">
        <title>Mariniflexile litorale, isolated from the shallow sediments of the Sea of Japan.</title>
        <authorList>
            <person name="Romanenko L."/>
            <person name="Isaeva M."/>
        </authorList>
    </citation>
    <scope>NUCLEOTIDE SEQUENCE [LARGE SCALE GENOMIC DNA]</scope>
    <source>
        <strain evidence="4">KMM 9835</strain>
    </source>
</reference>
<evidence type="ECO:0000313" key="5">
    <source>
        <dbReference type="Proteomes" id="UP001224325"/>
    </source>
</evidence>
<dbReference type="InterPro" id="IPR011006">
    <property type="entry name" value="CheY-like_superfamily"/>
</dbReference>
<evidence type="ECO:0000259" key="2">
    <source>
        <dbReference type="PROSITE" id="PS50110"/>
    </source>
</evidence>